<dbReference type="InterPro" id="IPR050811">
    <property type="entry name" value="Phosphate_ABC_transporter"/>
</dbReference>
<accession>A0ABQ0AEP3</accession>
<evidence type="ECO:0000256" key="1">
    <source>
        <dbReference type="ARBA" id="ARBA00022729"/>
    </source>
</evidence>
<evidence type="ECO:0000313" key="3">
    <source>
        <dbReference type="EMBL" id="GAA6170121.1"/>
    </source>
</evidence>
<dbReference type="Gene3D" id="3.40.190.10">
    <property type="entry name" value="Periplasmic binding protein-like II"/>
    <property type="match status" value="2"/>
</dbReference>
<dbReference type="Pfam" id="PF12849">
    <property type="entry name" value="PBP_like_2"/>
    <property type="match status" value="1"/>
</dbReference>
<comment type="caution">
    <text evidence="3">The sequence shown here is derived from an EMBL/GenBank/DDBJ whole genome shotgun (WGS) entry which is preliminary data.</text>
</comment>
<dbReference type="InterPro" id="IPR024370">
    <property type="entry name" value="PBP_domain"/>
</dbReference>
<dbReference type="SUPFAM" id="SSF53850">
    <property type="entry name" value="Periplasmic binding protein-like II"/>
    <property type="match status" value="1"/>
</dbReference>
<dbReference type="PANTHER" id="PTHR30570">
    <property type="entry name" value="PERIPLASMIC PHOSPHATE BINDING COMPONENT OF PHOSPHATE ABC TRANSPORTER"/>
    <property type="match status" value="1"/>
</dbReference>
<evidence type="ECO:0000313" key="4">
    <source>
        <dbReference type="Proteomes" id="UP001465153"/>
    </source>
</evidence>
<gene>
    <name evidence="3" type="ORF">NBRC116591_39340</name>
</gene>
<evidence type="ECO:0000259" key="2">
    <source>
        <dbReference type="Pfam" id="PF12849"/>
    </source>
</evidence>
<feature type="domain" description="PBP" evidence="2">
    <location>
        <begin position="41"/>
        <end position="269"/>
    </location>
</feature>
<name>A0ABQ0AEP3_9GAMM</name>
<keyword evidence="4" id="KW-1185">Reference proteome</keyword>
<dbReference type="CDD" id="cd13653">
    <property type="entry name" value="PBP2_phosphate_like_1"/>
    <property type="match status" value="1"/>
</dbReference>
<dbReference type="Proteomes" id="UP001465153">
    <property type="component" value="Unassembled WGS sequence"/>
</dbReference>
<keyword evidence="1" id="KW-0732">Signal</keyword>
<proteinExistence type="predicted"/>
<sequence>MRVSFRNLLSQASRKFLTKSLTLTVSIGLSVFSNISIAGERLTLTGSSTVAPLALEMAKRYEKNHPDVRINVQTGGSTRGINDARVGLSDIGMVSRGLKDSEKDLTPHVIALDGIGIIVHSSNTVTQLTRDQIVDIYTGNIKNWRQVGGDDVEITVVNKAEGRSTLELFLHFFKLKNSQIKPQVVIGDNQQGIKTVSGNPGAIGYVSIGTAEFEHNRGTAIKLLPMDGEQASVVGVASGDYPLSRPLNLVTKGELNGVTADFIKFVQSDAVSDLIENQFFVAP</sequence>
<dbReference type="EMBL" id="BAABWN010000019">
    <property type="protein sequence ID" value="GAA6170121.1"/>
    <property type="molecule type" value="Genomic_DNA"/>
</dbReference>
<protein>
    <submittedName>
        <fullName evidence="3">Phosphate ABC transporter substrate-binding protein</fullName>
    </submittedName>
</protein>
<reference evidence="3 4" key="1">
    <citation type="submission" date="2024-04" db="EMBL/GenBank/DDBJ databases">
        <title>Draft genome sequence of Sessilibacter corallicola NBRC 116591.</title>
        <authorList>
            <person name="Miyakawa T."/>
            <person name="Kusuya Y."/>
            <person name="Miura T."/>
        </authorList>
    </citation>
    <scope>NUCLEOTIDE SEQUENCE [LARGE SCALE GENOMIC DNA]</scope>
    <source>
        <strain evidence="3 4">KU-00831-HH</strain>
    </source>
</reference>
<organism evidence="3 4">
    <name type="scientific">Sessilibacter corallicola</name>
    <dbReference type="NCBI Taxonomy" id="2904075"/>
    <lineage>
        <taxon>Bacteria</taxon>
        <taxon>Pseudomonadati</taxon>
        <taxon>Pseudomonadota</taxon>
        <taxon>Gammaproteobacteria</taxon>
        <taxon>Cellvibrionales</taxon>
        <taxon>Cellvibrionaceae</taxon>
        <taxon>Sessilibacter</taxon>
    </lineage>
</organism>
<dbReference type="PANTHER" id="PTHR30570:SF1">
    <property type="entry name" value="PHOSPHATE-BINDING PROTEIN PSTS"/>
    <property type="match status" value="1"/>
</dbReference>